<keyword evidence="1" id="KW-1133">Transmembrane helix</keyword>
<comment type="caution">
    <text evidence="2">The sequence shown here is derived from an EMBL/GenBank/DDBJ whole genome shotgun (WGS) entry which is preliminary data.</text>
</comment>
<keyword evidence="1" id="KW-0812">Transmembrane</keyword>
<evidence type="ECO:0000256" key="1">
    <source>
        <dbReference type="SAM" id="Phobius"/>
    </source>
</evidence>
<sequence>MPTATTLSGFTLSNVGPLTTTFTAPASCLTDYVVLGVATVPTAIEWYVTCGYLPPTDCSPDGAVVQSIVKDGEHDPEAGRTLLYNSPGIQCPAGWETVGQAAKHTSGGTTSTSTSGAFNVSDILPSRTAEIFNIPGAALLVEALEVGETAALCCPLSFTALGGANCYSTRPASVYTPTYGCLPIFAEEVDSIAYGTYTIAGETVEGGLIEITVTGSQSVTTTTTSIAASDASSYVGVNLVGMVTLVWQSTDVKATATQTGATQTGTGTSTSTKSAAVRSSIRDYHETTLGVVAVGCIALVLGSLFVL</sequence>
<protein>
    <submittedName>
        <fullName evidence="2">Uncharacterized protein</fullName>
    </submittedName>
</protein>
<keyword evidence="1" id="KW-0472">Membrane</keyword>
<name>A0ABP0D2B9_9PEZI</name>
<proteinExistence type="predicted"/>
<gene>
    <name evidence="2" type="ORF">SEUCBS140593_010589</name>
</gene>
<dbReference type="EMBL" id="CAWUHD010000236">
    <property type="protein sequence ID" value="CAK7238361.1"/>
    <property type="molecule type" value="Genomic_DNA"/>
</dbReference>
<dbReference type="Proteomes" id="UP001642482">
    <property type="component" value="Unassembled WGS sequence"/>
</dbReference>
<feature type="transmembrane region" description="Helical" evidence="1">
    <location>
        <begin position="288"/>
        <end position="306"/>
    </location>
</feature>
<accession>A0ABP0D2B9</accession>
<reference evidence="2 3" key="1">
    <citation type="submission" date="2024-01" db="EMBL/GenBank/DDBJ databases">
        <authorList>
            <person name="Allen C."/>
            <person name="Tagirdzhanova G."/>
        </authorList>
    </citation>
    <scope>NUCLEOTIDE SEQUENCE [LARGE SCALE GENOMIC DNA]</scope>
</reference>
<evidence type="ECO:0000313" key="2">
    <source>
        <dbReference type="EMBL" id="CAK7238361.1"/>
    </source>
</evidence>
<keyword evidence="3" id="KW-1185">Reference proteome</keyword>
<organism evidence="2 3">
    <name type="scientific">Sporothrix eucalyptigena</name>
    <dbReference type="NCBI Taxonomy" id="1812306"/>
    <lineage>
        <taxon>Eukaryota</taxon>
        <taxon>Fungi</taxon>
        <taxon>Dikarya</taxon>
        <taxon>Ascomycota</taxon>
        <taxon>Pezizomycotina</taxon>
        <taxon>Sordariomycetes</taxon>
        <taxon>Sordariomycetidae</taxon>
        <taxon>Ophiostomatales</taxon>
        <taxon>Ophiostomataceae</taxon>
        <taxon>Sporothrix</taxon>
    </lineage>
</organism>
<evidence type="ECO:0000313" key="3">
    <source>
        <dbReference type="Proteomes" id="UP001642482"/>
    </source>
</evidence>